<proteinExistence type="predicted"/>
<reference evidence="2" key="1">
    <citation type="journal article" date="2019" name="PLoS Negl. Trop. Dis.">
        <title>Revisiting the worldwide diversity of Leptospira species in the environment.</title>
        <authorList>
            <person name="Vincent A.T."/>
            <person name="Schiettekatte O."/>
            <person name="Bourhy P."/>
            <person name="Veyrier F.J."/>
            <person name="Picardeau M."/>
        </authorList>
    </citation>
    <scope>NUCLEOTIDE SEQUENCE [LARGE SCALE GENOMIC DNA]</scope>
    <source>
        <strain evidence="2">201702476</strain>
    </source>
</reference>
<feature type="compositionally biased region" description="Basic and acidic residues" evidence="1">
    <location>
        <begin position="572"/>
        <end position="582"/>
    </location>
</feature>
<dbReference type="OrthoDB" id="345707at2"/>
<gene>
    <name evidence="2" type="ORF">EHQ58_00175</name>
</gene>
<feature type="region of interest" description="Disordered" evidence="1">
    <location>
        <begin position="17"/>
        <end position="174"/>
    </location>
</feature>
<evidence type="ECO:0000313" key="2">
    <source>
        <dbReference type="EMBL" id="TGL63822.1"/>
    </source>
</evidence>
<organism evidence="2 3">
    <name type="scientific">Leptospira ognonensis</name>
    <dbReference type="NCBI Taxonomy" id="2484945"/>
    <lineage>
        <taxon>Bacteria</taxon>
        <taxon>Pseudomonadati</taxon>
        <taxon>Spirochaetota</taxon>
        <taxon>Spirochaetia</taxon>
        <taxon>Leptospirales</taxon>
        <taxon>Leptospiraceae</taxon>
        <taxon>Leptospira</taxon>
    </lineage>
</organism>
<feature type="region of interest" description="Disordered" evidence="1">
    <location>
        <begin position="302"/>
        <end position="334"/>
    </location>
</feature>
<feature type="compositionally biased region" description="Basic and acidic residues" evidence="1">
    <location>
        <begin position="54"/>
        <end position="65"/>
    </location>
</feature>
<feature type="compositionally biased region" description="Acidic residues" evidence="1">
    <location>
        <begin position="583"/>
        <end position="594"/>
    </location>
</feature>
<protein>
    <submittedName>
        <fullName evidence="2">Uncharacterized protein</fullName>
    </submittedName>
</protein>
<keyword evidence="3" id="KW-1185">Reference proteome</keyword>
<dbReference type="Proteomes" id="UP000297693">
    <property type="component" value="Unassembled WGS sequence"/>
</dbReference>
<feature type="region of interest" description="Disordered" evidence="1">
    <location>
        <begin position="495"/>
        <end position="523"/>
    </location>
</feature>
<evidence type="ECO:0000313" key="3">
    <source>
        <dbReference type="Proteomes" id="UP000297693"/>
    </source>
</evidence>
<feature type="region of interest" description="Disordered" evidence="1">
    <location>
        <begin position="553"/>
        <end position="595"/>
    </location>
</feature>
<feature type="region of interest" description="Disordered" evidence="1">
    <location>
        <begin position="609"/>
        <end position="628"/>
    </location>
</feature>
<sequence>MITTLMMLLGLSGAGAGLYNVIKSPSDGGGSEEDPRPSSRKRRGRGGDTNPSPPDKKQSKNKDAGKPSPPPEWGGRGEELPFNTPKPEGGRMPRGDARPLPEGFPNLEDWTKEEEEDPSDRKSSRKRNRKPESEPASLAEIPLGDFGEDAEESESSQAGSGKTRGGTPDLSFSADDIISKNSKYSFHRRPLLNAEALLEKNNFEEAMEIFQRTGDRIPDADIKNKIQQNISDIENFIEDVGDGGLPERVSSKPTEPNTRPNTGMLPTDGDSGYQDFVSAMKQVAEVFAESISKAIQYAQAAGASQTNPPSTEAKPFPDTAPETPSKLPTLEGQSRMPETLPPPGNVGADFLHPVIYQFLKDSPPLPGYAGIDPKEEKQNYESLIKSLNQGLLSPPQTGVPFPQAGANLPGIVGPFYLPNPDQLKGDLSSLSEALHEATDSAKSLADIASELEKAKGEIKEKEISDLDLPEDTFFSDEWQNFRGLPLVDRRLGGERRKNADRRENKAGRKDRRSGTDRRKVDRFKERENYLKDKALEKLEESAKRAQTLAPPSLNDLLKPYFPPMPERLNLPEGRDKREKPEEEKPEEWIEGDPEWFDKTTDALRKELSLPEPVDPHAPRMDMPLIGLPDAIDPARAKSETIIETDDPIQVELMARAQEDSLKIGLPDPEEAFRDRVVKKEEDLTELDEEPELDTEPPEIEIVDGELGEISEAKDTPDEMAKKMEEEPEKIIHGVLELKPPEADDAPFLTLTYDFGKIPHAFRLSKNYSIMEYSYYKYKPMLMKAQEFARRKMLKNALNYYRVIKSQNIPPELRKMINRNIRDITEFMEKFLMAKGG</sequence>
<feature type="compositionally biased region" description="Basic and acidic residues" evidence="1">
    <location>
        <begin position="88"/>
        <end position="99"/>
    </location>
</feature>
<evidence type="ECO:0000256" key="1">
    <source>
        <dbReference type="SAM" id="MobiDB-lite"/>
    </source>
</evidence>
<feature type="compositionally biased region" description="Basic and acidic residues" evidence="1">
    <location>
        <begin position="609"/>
        <end position="619"/>
    </location>
</feature>
<feature type="compositionally biased region" description="Polar residues" evidence="1">
    <location>
        <begin position="251"/>
        <end position="261"/>
    </location>
</feature>
<dbReference type="AlphaFoldDB" id="A0A4R9KF41"/>
<comment type="caution">
    <text evidence="2">The sequence shown here is derived from an EMBL/GenBank/DDBJ whole genome shotgun (WGS) entry which is preliminary data.</text>
</comment>
<accession>A0A4R9KF41</accession>
<dbReference type="EMBL" id="RQGD01000002">
    <property type="protein sequence ID" value="TGL63822.1"/>
    <property type="molecule type" value="Genomic_DNA"/>
</dbReference>
<feature type="region of interest" description="Disordered" evidence="1">
    <location>
        <begin position="238"/>
        <end position="273"/>
    </location>
</feature>
<dbReference type="RefSeq" id="WP_135621319.1">
    <property type="nucleotide sequence ID" value="NZ_RQGD01000002.1"/>
</dbReference>
<name>A0A4R9KF41_9LEPT</name>